<name>A0A0H5C384_CYBJN</name>
<protein>
    <submittedName>
        <fullName evidence="1">Uncharacterized protein</fullName>
    </submittedName>
</protein>
<accession>A0A0H5C384</accession>
<sequence>MQYLEVSQYTHNRQGPPSVFVWKEARCNFQPVSGNGTLTTNGGMKSPRGLPHNTELCLERVELKVERSDTHVGQETFSNCKLYVSKL</sequence>
<reference evidence="2" key="1">
    <citation type="journal article" date="2015" name="J. Biotechnol.">
        <title>The structure of the Cyberlindnera jadinii genome and its relation to Candida utilis analyzed by the occurrence of single nucleotide polymorphisms.</title>
        <authorList>
            <person name="Rupp O."/>
            <person name="Brinkrolf K."/>
            <person name="Buerth C."/>
            <person name="Kunigo M."/>
            <person name="Schneider J."/>
            <person name="Jaenicke S."/>
            <person name="Goesmann A."/>
            <person name="Puehler A."/>
            <person name="Jaeger K.-E."/>
            <person name="Ernst J.F."/>
        </authorList>
    </citation>
    <scope>NUCLEOTIDE SEQUENCE [LARGE SCALE GENOMIC DNA]</scope>
    <source>
        <strain evidence="2">ATCC 18201 / CBS 1600 / BCRC 20928 / JCM 3617 / NBRC 0987 / NRRL Y-1542</strain>
    </source>
</reference>
<dbReference type="EMBL" id="CDQK01000003">
    <property type="protein sequence ID" value="CEP22301.1"/>
    <property type="molecule type" value="Genomic_DNA"/>
</dbReference>
<gene>
    <name evidence="1" type="ORF">BN1211_2618</name>
</gene>
<organism evidence="1 2">
    <name type="scientific">Cyberlindnera jadinii (strain ATCC 18201 / CBS 1600 / BCRC 20928 / JCM 3617 / NBRC 0987 / NRRL Y-1542)</name>
    <name type="common">Torula yeast</name>
    <name type="synonym">Candida utilis</name>
    <dbReference type="NCBI Taxonomy" id="983966"/>
    <lineage>
        <taxon>Eukaryota</taxon>
        <taxon>Fungi</taxon>
        <taxon>Dikarya</taxon>
        <taxon>Ascomycota</taxon>
        <taxon>Saccharomycotina</taxon>
        <taxon>Saccharomycetes</taxon>
        <taxon>Phaffomycetales</taxon>
        <taxon>Phaffomycetaceae</taxon>
        <taxon>Cyberlindnera</taxon>
    </lineage>
</organism>
<evidence type="ECO:0000313" key="1">
    <source>
        <dbReference type="EMBL" id="CEP22301.1"/>
    </source>
</evidence>
<dbReference type="Proteomes" id="UP000038830">
    <property type="component" value="Unassembled WGS sequence"/>
</dbReference>
<proteinExistence type="predicted"/>
<evidence type="ECO:0000313" key="2">
    <source>
        <dbReference type="Proteomes" id="UP000038830"/>
    </source>
</evidence>
<dbReference type="AlphaFoldDB" id="A0A0H5C384"/>